<feature type="transmembrane region" description="Helical" evidence="1">
    <location>
        <begin position="105"/>
        <end position="122"/>
    </location>
</feature>
<feature type="transmembrane region" description="Helical" evidence="1">
    <location>
        <begin position="80"/>
        <end position="99"/>
    </location>
</feature>
<feature type="transmembrane region" description="Helical" evidence="1">
    <location>
        <begin position="32"/>
        <end position="60"/>
    </location>
</feature>
<dbReference type="EMBL" id="LT906467">
    <property type="protein sequence ID" value="SNV86028.1"/>
    <property type="molecule type" value="Genomic_DNA"/>
</dbReference>
<sequence length="320" mass="34216">MNTMTHLDRDFLWFQFKAGPGLRFLQLPLIPLFYVVFSFAGGWALLGSLICVVMIAYLLIPEPQAFRAYGMNRSRACQQVLFTLVPTTVLVAGAFAWVAPPVNSFVGALLGAAVFFATCLQGGERESRETIGRLYLPGKHEIFAVLAGALAGVLYGLFAKVGPEWVAAIVPAIPLLAYWTWAASDGFASAAASQAYGRTRKRWAGTLVLKVLISQALIAVSGALAALLIDATLPRFPFALFAIAGIAALLAAKAMELLLPNSSFFPVLIAWVSGREMLNARTFDPASAVVVYGLSGILLVVAGCIIVPYLFGAVNVKRSQ</sequence>
<feature type="transmembrane region" description="Helical" evidence="1">
    <location>
        <begin position="165"/>
        <end position="182"/>
    </location>
</feature>
<dbReference type="AlphaFoldDB" id="A0A076NM06"/>
<evidence type="ECO:0000313" key="3">
    <source>
        <dbReference type="EMBL" id="SNV86028.1"/>
    </source>
</evidence>
<dbReference type="KEGG" id="cii:CIMIT_11345"/>
<keyword evidence="1" id="KW-1133">Transmembrane helix</keyword>
<dbReference type="EMBL" id="CP009211">
    <property type="protein sequence ID" value="AIJ34393.1"/>
    <property type="molecule type" value="Genomic_DNA"/>
</dbReference>
<feature type="transmembrane region" description="Helical" evidence="1">
    <location>
        <begin position="203"/>
        <end position="229"/>
    </location>
</feature>
<dbReference type="Proteomes" id="UP000215374">
    <property type="component" value="Chromosome 1"/>
</dbReference>
<feature type="transmembrane region" description="Helical" evidence="1">
    <location>
        <begin position="235"/>
        <end position="252"/>
    </location>
</feature>
<protein>
    <submittedName>
        <fullName evidence="2">Uncharacterized protein</fullName>
    </submittedName>
</protein>
<feature type="transmembrane region" description="Helical" evidence="1">
    <location>
        <begin position="286"/>
        <end position="311"/>
    </location>
</feature>
<name>A0A076NM06_9CORY</name>
<evidence type="ECO:0000313" key="2">
    <source>
        <dbReference type="EMBL" id="AIJ34393.1"/>
    </source>
</evidence>
<keyword evidence="1" id="KW-0812">Transmembrane</keyword>
<organism evidence="2 4">
    <name type="scientific">Corynebacterium imitans</name>
    <dbReference type="NCBI Taxonomy" id="156978"/>
    <lineage>
        <taxon>Bacteria</taxon>
        <taxon>Bacillati</taxon>
        <taxon>Actinomycetota</taxon>
        <taxon>Actinomycetes</taxon>
        <taxon>Mycobacteriales</taxon>
        <taxon>Corynebacteriaceae</taxon>
        <taxon>Corynebacterium</taxon>
    </lineage>
</organism>
<dbReference type="Proteomes" id="UP000028780">
    <property type="component" value="Chromosome"/>
</dbReference>
<dbReference type="OrthoDB" id="4417561at2"/>
<evidence type="ECO:0000256" key="1">
    <source>
        <dbReference type="SAM" id="Phobius"/>
    </source>
</evidence>
<reference evidence="3 5" key="2">
    <citation type="submission" date="2017-06" db="EMBL/GenBank/DDBJ databases">
        <authorList>
            <consortium name="Pathogen Informatics"/>
        </authorList>
    </citation>
    <scope>NUCLEOTIDE SEQUENCE [LARGE SCALE GENOMIC DNA]</scope>
    <source>
        <strain evidence="3 5">NCTC13015</strain>
    </source>
</reference>
<feature type="transmembrane region" description="Helical" evidence="1">
    <location>
        <begin position="257"/>
        <end position="274"/>
    </location>
</feature>
<accession>A0A076NM06</accession>
<gene>
    <name evidence="2" type="ORF">CIMIT_11345</name>
    <name evidence="3" type="ORF">SAMEA4535761_02325</name>
</gene>
<dbReference type="RefSeq" id="WP_038593026.1">
    <property type="nucleotide sequence ID" value="NZ_CP009211.1"/>
</dbReference>
<keyword evidence="4" id="KW-1185">Reference proteome</keyword>
<evidence type="ECO:0000313" key="5">
    <source>
        <dbReference type="Proteomes" id="UP000215374"/>
    </source>
</evidence>
<reference evidence="2 4" key="1">
    <citation type="submission" date="2014-08" db="EMBL/GenBank/DDBJ databases">
        <title>Complete genome sequence of Corynebacterium imitans DSM 44264, isolated from a five-month-old boy with suspected pharyngeal diphtheria.</title>
        <authorList>
            <person name="Mollmann S."/>
            <person name="Albersmeier A."/>
            <person name="Ruckert C."/>
            <person name="Tauch A."/>
        </authorList>
    </citation>
    <scope>NUCLEOTIDE SEQUENCE [LARGE SCALE GENOMIC DNA]</scope>
    <source>
        <strain evidence="2 4">DSM 44264</strain>
    </source>
</reference>
<evidence type="ECO:0000313" key="4">
    <source>
        <dbReference type="Proteomes" id="UP000028780"/>
    </source>
</evidence>
<feature type="transmembrane region" description="Helical" evidence="1">
    <location>
        <begin position="142"/>
        <end position="159"/>
    </location>
</feature>
<dbReference type="HOGENOM" id="CLU_867954_0_0_11"/>
<keyword evidence="1" id="KW-0472">Membrane</keyword>
<proteinExistence type="predicted"/>